<keyword evidence="1" id="KW-1133">Transmembrane helix</keyword>
<feature type="domain" description="Type 4 fimbrial biogenesis protein PilX N-terminal" evidence="2">
    <location>
        <begin position="21"/>
        <end position="70"/>
    </location>
</feature>
<keyword evidence="1" id="KW-0812">Transmembrane</keyword>
<dbReference type="Pfam" id="PF14341">
    <property type="entry name" value="PilX_N"/>
    <property type="match status" value="1"/>
</dbReference>
<feature type="transmembrane region" description="Helical" evidence="1">
    <location>
        <begin position="21"/>
        <end position="43"/>
    </location>
</feature>
<accession>A0ABS1CHJ7</accession>
<evidence type="ECO:0000313" key="3">
    <source>
        <dbReference type="EMBL" id="MBK1631395.1"/>
    </source>
</evidence>
<reference evidence="3 4" key="1">
    <citation type="journal article" date="2020" name="Microorganisms">
        <title>Osmotic Adaptation and Compatible Solute Biosynthesis of Phototrophic Bacteria as Revealed from Genome Analyses.</title>
        <authorList>
            <person name="Imhoff J.F."/>
            <person name="Rahn T."/>
            <person name="Kunzel S."/>
            <person name="Keller A."/>
            <person name="Neulinger S.C."/>
        </authorList>
    </citation>
    <scope>NUCLEOTIDE SEQUENCE [LARGE SCALE GENOMIC DNA]</scope>
    <source>
        <strain evidence="3 4">DSM 6210</strain>
    </source>
</reference>
<evidence type="ECO:0000259" key="2">
    <source>
        <dbReference type="Pfam" id="PF14341"/>
    </source>
</evidence>
<protein>
    <recommendedName>
        <fullName evidence="2">Type 4 fimbrial biogenesis protein PilX N-terminal domain-containing protein</fullName>
    </recommendedName>
</protein>
<dbReference type="RefSeq" id="WP_200237567.1">
    <property type="nucleotide sequence ID" value="NZ_NRRV01000025.1"/>
</dbReference>
<proteinExistence type="predicted"/>
<dbReference type="InterPro" id="IPR025746">
    <property type="entry name" value="PilX_N_dom"/>
</dbReference>
<organism evidence="3 4">
    <name type="scientific">Thiohalocapsa halophila</name>
    <dbReference type="NCBI Taxonomy" id="69359"/>
    <lineage>
        <taxon>Bacteria</taxon>
        <taxon>Pseudomonadati</taxon>
        <taxon>Pseudomonadota</taxon>
        <taxon>Gammaproteobacteria</taxon>
        <taxon>Chromatiales</taxon>
        <taxon>Chromatiaceae</taxon>
        <taxon>Thiohalocapsa</taxon>
    </lineage>
</organism>
<name>A0ABS1CHJ7_9GAMM</name>
<evidence type="ECO:0000313" key="4">
    <source>
        <dbReference type="Proteomes" id="UP000748752"/>
    </source>
</evidence>
<dbReference type="Proteomes" id="UP000748752">
    <property type="component" value="Unassembled WGS sequence"/>
</dbReference>
<comment type="caution">
    <text evidence="3">The sequence shown here is derived from an EMBL/GenBank/DDBJ whole genome shotgun (WGS) entry which is preliminary data.</text>
</comment>
<evidence type="ECO:0000256" key="1">
    <source>
        <dbReference type="SAM" id="Phobius"/>
    </source>
</evidence>
<keyword evidence="4" id="KW-1185">Reference proteome</keyword>
<keyword evidence="1" id="KW-0472">Membrane</keyword>
<dbReference type="EMBL" id="NRRV01000025">
    <property type="protein sequence ID" value="MBK1631395.1"/>
    <property type="molecule type" value="Genomic_DNA"/>
</dbReference>
<gene>
    <name evidence="3" type="ORF">CKO31_11710</name>
</gene>
<sequence>MTSGFPSPKVRETPRRIPPRRGFALIASLIILAMLALLGAASMTATNTEIQISSSMEDSARSFHAAEAGVSAGAAAVFDDTGQLDFVGDSTQLDFSSASPDPLAHLHNDTPTDAHNDLPTVTAVVSGDPEGKCARSEWASSDDLIGCGAFDLVSAHSSGDADSARGHVTTTLRLGISRQIIANN</sequence>